<name>A0A8X8FJZ4_9GAMM</name>
<gene>
    <name evidence="1" type="ORF">H9654_03195</name>
</gene>
<evidence type="ECO:0000313" key="1">
    <source>
        <dbReference type="EMBL" id="MBD7953203.1"/>
    </source>
</evidence>
<dbReference type="AlphaFoldDB" id="A0A8X8FJZ4"/>
<protein>
    <submittedName>
        <fullName evidence="1">Uncharacterized protein</fullName>
    </submittedName>
</protein>
<evidence type="ECO:0000313" key="2">
    <source>
        <dbReference type="Proteomes" id="UP000636938"/>
    </source>
</evidence>
<accession>A0A8X8FJZ4</accession>
<dbReference type="RefSeq" id="WP_191768995.1">
    <property type="nucleotide sequence ID" value="NZ_JACSQS010000002.1"/>
</dbReference>
<proteinExistence type="predicted"/>
<dbReference type="Proteomes" id="UP000636938">
    <property type="component" value="Unassembled WGS sequence"/>
</dbReference>
<keyword evidence="2" id="KW-1185">Reference proteome</keyword>
<organism evidence="1 2">
    <name type="scientific">Stenotrophomonas lacuserhaii</name>
    <dbReference type="NCBI Taxonomy" id="2760084"/>
    <lineage>
        <taxon>Bacteria</taxon>
        <taxon>Pseudomonadati</taxon>
        <taxon>Pseudomonadota</taxon>
        <taxon>Gammaproteobacteria</taxon>
        <taxon>Lysobacterales</taxon>
        <taxon>Lysobacteraceae</taxon>
        <taxon>Stenotrophomonas</taxon>
    </lineage>
</organism>
<dbReference type="EMBL" id="JACSQS010000002">
    <property type="protein sequence ID" value="MBD7953203.1"/>
    <property type="molecule type" value="Genomic_DNA"/>
</dbReference>
<sequence length="177" mass="19738">MTLFDAIELDRAGDLPAAASAYEACLIEGRDLPQAMANLMALYFQSTDYGVWSGSGLDLAFVRHAGERLGQLIQDAEQDELRWSEVGFWARYIKWADWGEVFSIEECREFMRRDPANIEPAFHLYALTGEREADAVSLLHPKGGLPTVRASYVSAVVQSAMDVRKGRGVRPDVPVKE</sequence>
<reference evidence="1 2" key="1">
    <citation type="submission" date="2020-08" db="EMBL/GenBank/DDBJ databases">
        <title>A Genomic Blueprint of the Chicken Gut Microbiome.</title>
        <authorList>
            <person name="Gilroy R."/>
            <person name="Ravi A."/>
            <person name="Getino M."/>
            <person name="Pursley I."/>
            <person name="Horton D.L."/>
            <person name="Alikhan N.-F."/>
            <person name="Baker D."/>
            <person name="Gharbi K."/>
            <person name="Hall N."/>
            <person name="Watson M."/>
            <person name="Adriaenssens E.M."/>
            <person name="Foster-Nyarko E."/>
            <person name="Jarju S."/>
            <person name="Secka A."/>
            <person name="Antonio M."/>
            <person name="Oren A."/>
            <person name="Chaudhuri R."/>
            <person name="La Ragione R.M."/>
            <person name="Hildebrand F."/>
            <person name="Pallen M.J."/>
        </authorList>
    </citation>
    <scope>NUCLEOTIDE SEQUENCE [LARGE SCALE GENOMIC DNA]</scope>
    <source>
        <strain evidence="1 2">Sa5BUN4</strain>
    </source>
</reference>
<comment type="caution">
    <text evidence="1">The sequence shown here is derived from an EMBL/GenBank/DDBJ whole genome shotgun (WGS) entry which is preliminary data.</text>
</comment>